<protein>
    <submittedName>
        <fullName evidence="1">AlpA family phage regulatory protein</fullName>
    </submittedName>
</protein>
<sequence length="75" mass="8236">MQTYEPFPSNGFVRLSGIIGTPPGTGPVPVSRATWYSWIRQGIAPPPIKLGPRASAWRVEDIRAFVENLSEVDPT</sequence>
<gene>
    <name evidence="1" type="ORF">G3I74_04825</name>
</gene>
<dbReference type="Proteomes" id="UP000484885">
    <property type="component" value="Unassembled WGS sequence"/>
</dbReference>
<comment type="caution">
    <text evidence="1">The sequence shown here is derived from an EMBL/GenBank/DDBJ whole genome shotgun (WGS) entry which is preliminary data.</text>
</comment>
<keyword evidence="2" id="KW-1185">Reference proteome</keyword>
<dbReference type="InterPro" id="IPR010260">
    <property type="entry name" value="AlpA"/>
</dbReference>
<dbReference type="AlphaFoldDB" id="A0A845UWP8"/>
<organism evidence="1 2">
    <name type="scientific">Wenzhouxiangella limi</name>
    <dbReference type="NCBI Taxonomy" id="2707351"/>
    <lineage>
        <taxon>Bacteria</taxon>
        <taxon>Pseudomonadati</taxon>
        <taxon>Pseudomonadota</taxon>
        <taxon>Gammaproteobacteria</taxon>
        <taxon>Chromatiales</taxon>
        <taxon>Wenzhouxiangellaceae</taxon>
        <taxon>Wenzhouxiangella</taxon>
    </lineage>
</organism>
<dbReference type="RefSeq" id="WP_164210460.1">
    <property type="nucleotide sequence ID" value="NZ_JAAGSC010000036.1"/>
</dbReference>
<evidence type="ECO:0000313" key="1">
    <source>
        <dbReference type="EMBL" id="NDY95048.1"/>
    </source>
</evidence>
<dbReference type="EMBL" id="JAAGSC010000036">
    <property type="protein sequence ID" value="NDY95048.1"/>
    <property type="molecule type" value="Genomic_DNA"/>
</dbReference>
<dbReference type="Gene3D" id="1.10.238.160">
    <property type="match status" value="1"/>
</dbReference>
<dbReference type="Pfam" id="PF05930">
    <property type="entry name" value="Phage_AlpA"/>
    <property type="match status" value="1"/>
</dbReference>
<reference evidence="1 2" key="1">
    <citation type="submission" date="2020-02" db="EMBL/GenBank/DDBJ databases">
        <authorList>
            <person name="Zhang X.-Y."/>
        </authorList>
    </citation>
    <scope>NUCLEOTIDE SEQUENCE [LARGE SCALE GENOMIC DNA]</scope>
    <source>
        <strain evidence="1 2">C33</strain>
    </source>
</reference>
<name>A0A845UWP8_9GAMM</name>
<evidence type="ECO:0000313" key="2">
    <source>
        <dbReference type="Proteomes" id="UP000484885"/>
    </source>
</evidence>
<proteinExistence type="predicted"/>
<accession>A0A845UWP8</accession>